<dbReference type="Pfam" id="PF18784">
    <property type="entry name" value="CRM1_repeat_2"/>
    <property type="match status" value="1"/>
</dbReference>
<dbReference type="VEuPathDB" id="TriTrypDB:ECC02_003765"/>
<dbReference type="GO" id="GO:0006611">
    <property type="term" value="P:protein export from nucleus"/>
    <property type="evidence" value="ECO:0007669"/>
    <property type="project" value="InterPro"/>
</dbReference>
<dbReference type="GO" id="GO:0031267">
    <property type="term" value="F:small GTPase binding"/>
    <property type="evidence" value="ECO:0007669"/>
    <property type="project" value="InterPro"/>
</dbReference>
<keyword evidence="5" id="KW-0653">Protein transport</keyword>
<dbReference type="Pfam" id="PF18777">
    <property type="entry name" value="CRM1_repeat"/>
    <property type="match status" value="1"/>
</dbReference>
<dbReference type="VEuPathDB" id="TriTrypDB:BCY84_18403"/>
<dbReference type="InterPro" id="IPR001494">
    <property type="entry name" value="Importin-beta_N"/>
</dbReference>
<evidence type="ECO:0000313" key="10">
    <source>
        <dbReference type="Proteomes" id="UP000583944"/>
    </source>
</evidence>
<comment type="caution">
    <text evidence="9">The sequence shown here is derived from an EMBL/GenBank/DDBJ whole genome shotgun (WGS) entry which is preliminary data.</text>
</comment>
<dbReference type="InterPro" id="IPR016024">
    <property type="entry name" value="ARM-type_fold"/>
</dbReference>
<dbReference type="FunFam" id="1.25.10.10:FF:001255">
    <property type="entry name" value="Exportin 1"/>
    <property type="match status" value="1"/>
</dbReference>
<dbReference type="InterPro" id="IPR045065">
    <property type="entry name" value="XPO1/5"/>
</dbReference>
<dbReference type="PANTHER" id="PTHR11223:SF2">
    <property type="entry name" value="EXPORTIN-1"/>
    <property type="match status" value="1"/>
</dbReference>
<dbReference type="InterPro" id="IPR014877">
    <property type="entry name" value="XPO1_C_dom"/>
</dbReference>
<dbReference type="InterPro" id="IPR013598">
    <property type="entry name" value="Exportin-1/Importin-b-like"/>
</dbReference>
<dbReference type="PROSITE" id="PS50166">
    <property type="entry name" value="IMPORTIN_B_NT"/>
    <property type="match status" value="1"/>
</dbReference>
<dbReference type="Pfam" id="PF18787">
    <property type="entry name" value="CRM1_repeat_3"/>
    <property type="match status" value="1"/>
</dbReference>
<evidence type="ECO:0000256" key="4">
    <source>
        <dbReference type="ARBA" id="ARBA00022816"/>
    </source>
</evidence>
<keyword evidence="6" id="KW-0539">Nucleus</keyword>
<dbReference type="GO" id="GO:0005049">
    <property type="term" value="F:nuclear export signal receptor activity"/>
    <property type="evidence" value="ECO:0007669"/>
    <property type="project" value="InterPro"/>
</dbReference>
<organism evidence="9 10">
    <name type="scientific">Trypanosoma cruzi</name>
    <dbReference type="NCBI Taxonomy" id="5693"/>
    <lineage>
        <taxon>Eukaryota</taxon>
        <taxon>Discoba</taxon>
        <taxon>Euglenozoa</taxon>
        <taxon>Kinetoplastea</taxon>
        <taxon>Metakinetoplastina</taxon>
        <taxon>Trypanosomatida</taxon>
        <taxon>Trypanosomatidae</taxon>
        <taxon>Trypanosoma</taxon>
        <taxon>Schizotrypanum</taxon>
    </lineage>
</organism>
<evidence type="ECO:0000259" key="8">
    <source>
        <dbReference type="PROSITE" id="PS50166"/>
    </source>
</evidence>
<dbReference type="Pfam" id="PF03810">
    <property type="entry name" value="IBN_N"/>
    <property type="match status" value="1"/>
</dbReference>
<protein>
    <recommendedName>
        <fullName evidence="7">Exportin-1</fullName>
    </recommendedName>
</protein>
<dbReference type="InterPro" id="IPR041235">
    <property type="entry name" value="Exp1_repeat_2"/>
</dbReference>
<evidence type="ECO:0000256" key="6">
    <source>
        <dbReference type="ARBA" id="ARBA00023242"/>
    </source>
</evidence>
<evidence type="ECO:0000256" key="3">
    <source>
        <dbReference type="ARBA" id="ARBA00022448"/>
    </source>
</evidence>
<dbReference type="Pfam" id="PF08389">
    <property type="entry name" value="Xpo1"/>
    <property type="match status" value="1"/>
</dbReference>
<evidence type="ECO:0000256" key="1">
    <source>
        <dbReference type="ARBA" id="ARBA00004123"/>
    </source>
</evidence>
<dbReference type="Proteomes" id="UP000583944">
    <property type="component" value="Unassembled WGS sequence"/>
</dbReference>
<dbReference type="SMART" id="SM00913">
    <property type="entry name" value="IBN_N"/>
    <property type="match status" value="1"/>
</dbReference>
<dbReference type="SUPFAM" id="SSF48371">
    <property type="entry name" value="ARM repeat"/>
    <property type="match status" value="2"/>
</dbReference>
<comment type="subcellular location">
    <subcellularLocation>
        <location evidence="1">Nucleus</location>
    </subcellularLocation>
</comment>
<reference evidence="9 10" key="1">
    <citation type="journal article" date="2019" name="Genome Biol. Evol.">
        <title>Nanopore Sequencing Significantly Improves Genome Assembly of the Protozoan Parasite Trypanosoma cruzi.</title>
        <authorList>
            <person name="Diaz-Viraque F."/>
            <person name="Pita S."/>
            <person name="Greif G."/>
            <person name="de Souza R.C.M."/>
            <person name="Iraola G."/>
            <person name="Robello C."/>
        </authorList>
    </citation>
    <scope>NUCLEOTIDE SEQUENCE [LARGE SCALE GENOMIC DNA]</scope>
    <source>
        <strain evidence="9 10">Berenice</strain>
    </source>
</reference>
<dbReference type="InterPro" id="IPR011989">
    <property type="entry name" value="ARM-like"/>
</dbReference>
<dbReference type="EMBL" id="JABDHM010000021">
    <property type="protein sequence ID" value="KAF5223225.1"/>
    <property type="molecule type" value="Genomic_DNA"/>
</dbReference>
<evidence type="ECO:0000256" key="5">
    <source>
        <dbReference type="ARBA" id="ARBA00022927"/>
    </source>
</evidence>
<dbReference type="Gene3D" id="1.25.10.10">
    <property type="entry name" value="Leucine-rich Repeat Variant"/>
    <property type="match status" value="1"/>
</dbReference>
<name>A0A7J6Y9J9_TRYCR</name>
<comment type="similarity">
    <text evidence="2">Belongs to the exportin family.</text>
</comment>
<dbReference type="PANTHER" id="PTHR11223">
    <property type="entry name" value="EXPORTIN 1/5"/>
    <property type="match status" value="1"/>
</dbReference>
<dbReference type="SMART" id="SM01102">
    <property type="entry name" value="CRM1_C"/>
    <property type="match status" value="1"/>
</dbReference>
<accession>A0A7J6Y9J9</accession>
<dbReference type="Pfam" id="PF08767">
    <property type="entry name" value="CRM1_C"/>
    <property type="match status" value="1"/>
</dbReference>
<dbReference type="GO" id="GO:0000056">
    <property type="term" value="P:ribosomal small subunit export from nucleus"/>
    <property type="evidence" value="ECO:0007669"/>
    <property type="project" value="TreeGrafter"/>
</dbReference>
<sequence>MVKWEQQEFFLRHFCFVCVFVSASESREKMESILDTSRPVDVQEFDRVVQYLSTGTPQEIMKAQEVLTMFKDRPDVFAQAGTLLSKSQNLTTRFFALQIFDETILHQWNKFTDVQKGDFRGFVINLIVGECKSFNQIRSRKALLTKINSTLVSIAKREWPLRWPSFIYDICSSAGPNEPLIENNLNLLRLVGEEIFEFAEKTLTSRWIKRKKEALKNDFSLILQLCLSVLGTSDLALLKTDLECMEKYLAWMEPTLVFNEEVLMYIASLVVGDATVAPVAVRCLSVVCSLDTDEGAAGDSQAQMAVRVFRTAFNNILNALPTSHLSVEGRIVQMYEMGMDDDCGFISGVNILLISFLKRYYKLILYDDILLLSTHQMLVGMSHIDNKELFKSCVEYWWWLGEKLLRFPSPTPLHKKLSGVLSNVRFVLIKKMAKPEEVIIVEEDGELRREHMSDVEGLQLYNLMRDALVFLTNIDPYDTQHIMMELMQKQLDRSEWSWHNCSTLSWAVGAVSLALSEEQESSLFVVIIRGLLDLCKEMLGKENRAVIASNIMFVVGQYPRFLRSHPSFLSTVVRKILEFMKELFPGVQEMAVDTLMKIASQVPDQFVSLDSRKKSIAVDIAERWTELTSLLQPQQTQTCFAAAGLMVKSETLERRSLLLNLFLQDVNINFKAITERAAAQGASFCRDSSSMMELIHVLRVFSSIASTCGTAFIDEMGIIIWDLHGFYRTFFAAQNALIAEGGPAAMVQQQDARYLRLAKKEILCIFERFVDNTEERDFVAANCMPSILTVVLEDYRDSVPEAKEPGAMALVTACVNKLTTRLSGDCAAILDHTFDTTVAMICRNTEDFPEFRVNLFKLLQALNRHCFDAFLSYASRKEDVIAGMLWVIKHTDFATMEVGLLALDSFLENVAKSELAKEFFTSFMQRIFVEVLVAAMDSLHAAGFSLHCSILIKLFSVSDMFPPQTPVVGRVALHEFLVENLSVIPTLTPSLITDFVSFAYESYCDEAEFRRRFADFLIEMQVWGAEEENRLQAEEERRLRGEIIPGFASPSTCPPEEFHPSSF</sequence>
<gene>
    <name evidence="9" type="ORF">ECC02_003765</name>
</gene>
<feature type="domain" description="Importin N-terminal" evidence="8">
    <location>
        <begin position="63"/>
        <end position="129"/>
    </location>
</feature>
<dbReference type="InterPro" id="IPR041123">
    <property type="entry name" value="CRM1_repeat"/>
</dbReference>
<dbReference type="GO" id="GO:0005737">
    <property type="term" value="C:cytoplasm"/>
    <property type="evidence" value="ECO:0007669"/>
    <property type="project" value="TreeGrafter"/>
</dbReference>
<dbReference type="GO" id="GO:0005634">
    <property type="term" value="C:nucleus"/>
    <property type="evidence" value="ECO:0007669"/>
    <property type="project" value="UniProtKB-SubCell"/>
</dbReference>
<dbReference type="GO" id="GO:0051028">
    <property type="term" value="P:mRNA transport"/>
    <property type="evidence" value="ECO:0007669"/>
    <property type="project" value="UniProtKB-KW"/>
</dbReference>
<evidence type="ECO:0000313" key="9">
    <source>
        <dbReference type="EMBL" id="KAF5223225.1"/>
    </source>
</evidence>
<dbReference type="GO" id="GO:0000055">
    <property type="term" value="P:ribosomal large subunit export from nucleus"/>
    <property type="evidence" value="ECO:0007669"/>
    <property type="project" value="TreeGrafter"/>
</dbReference>
<keyword evidence="3" id="KW-0813">Transport</keyword>
<proteinExistence type="inferred from homology"/>
<keyword evidence="4" id="KW-0509">mRNA transport</keyword>
<evidence type="ECO:0000256" key="7">
    <source>
        <dbReference type="ARBA" id="ARBA00073514"/>
    </source>
</evidence>
<dbReference type="InterPro" id="IPR040485">
    <property type="entry name" value="XPO1_repeat_3"/>
</dbReference>
<dbReference type="AlphaFoldDB" id="A0A7J6Y9J9"/>
<evidence type="ECO:0000256" key="2">
    <source>
        <dbReference type="ARBA" id="ARBA00009466"/>
    </source>
</evidence>